<name>A0ABU3F4J6_9ENTE</name>
<keyword evidence="3" id="KW-1185">Reference proteome</keyword>
<feature type="compositionally biased region" description="Polar residues" evidence="1">
    <location>
        <begin position="207"/>
        <end position="218"/>
    </location>
</feature>
<dbReference type="EMBL" id="JARPYI010000014">
    <property type="protein sequence ID" value="MDT2601851.1"/>
    <property type="molecule type" value="Genomic_DNA"/>
</dbReference>
<proteinExistence type="predicted"/>
<dbReference type="Proteomes" id="UP001252875">
    <property type="component" value="Unassembled WGS sequence"/>
</dbReference>
<feature type="region of interest" description="Disordered" evidence="1">
    <location>
        <begin position="204"/>
        <end position="340"/>
    </location>
</feature>
<gene>
    <name evidence="2" type="ORF">P7D85_18890</name>
</gene>
<organism evidence="2 3">
    <name type="scientific">Enterococcus hulanensis</name>
    <dbReference type="NCBI Taxonomy" id="2559929"/>
    <lineage>
        <taxon>Bacteria</taxon>
        <taxon>Bacillati</taxon>
        <taxon>Bacillota</taxon>
        <taxon>Bacilli</taxon>
        <taxon>Lactobacillales</taxon>
        <taxon>Enterococcaceae</taxon>
        <taxon>Enterococcus</taxon>
    </lineage>
</organism>
<accession>A0ABU3F4J6</accession>
<evidence type="ECO:0000313" key="2">
    <source>
        <dbReference type="EMBL" id="MDT2601851.1"/>
    </source>
</evidence>
<sequence length="340" mass="38281">MTVKQLGQRQLFTMKRKNLEARVIRYYNETKDSDSVVEYAVAILVRNALSIGGAFSDIFKDLIRSIFMEAEPSAALRQFMPYFQSYFSNDEWRALINRLFKNKSEYHHFKDNAKTNIRYLTPKNSTKTNEKTSFNLISVFFAADGKKHTWTLKDIDNSRKTEEIRALLKILSSLTILKKDDVRRFAQLVTFDIFESTHHTHFEEPQLETQAESAQNTPVKEKNTKKTTARSVASTAKAANNATSVNAGKTNSPKLTTQIVAKTSTVPPASDAQKLVNDPPAAQNPTTGRAAPHENSASKKNQPPITKNDTPLSGKANEPQKTSPKTSEGLFNKVRQLLRQ</sequence>
<evidence type="ECO:0000313" key="3">
    <source>
        <dbReference type="Proteomes" id="UP001252875"/>
    </source>
</evidence>
<feature type="compositionally biased region" description="Polar residues" evidence="1">
    <location>
        <begin position="298"/>
        <end position="311"/>
    </location>
</feature>
<reference evidence="2 3" key="1">
    <citation type="submission" date="2023-03" db="EMBL/GenBank/DDBJ databases">
        <authorList>
            <person name="Shen W."/>
            <person name="Cai J."/>
        </authorList>
    </citation>
    <scope>NUCLEOTIDE SEQUENCE [LARGE SCALE GENOMIC DNA]</scope>
    <source>
        <strain evidence="2 3">D6-4</strain>
    </source>
</reference>
<feature type="compositionally biased region" description="Low complexity" evidence="1">
    <location>
        <begin position="231"/>
        <end position="247"/>
    </location>
</feature>
<protein>
    <submittedName>
        <fullName evidence="2">Uncharacterized protein</fullName>
    </submittedName>
</protein>
<dbReference type="RefSeq" id="WP_311823451.1">
    <property type="nucleotide sequence ID" value="NZ_JARPYF010000015.1"/>
</dbReference>
<comment type="caution">
    <text evidence="2">The sequence shown here is derived from an EMBL/GenBank/DDBJ whole genome shotgun (WGS) entry which is preliminary data.</text>
</comment>
<feature type="compositionally biased region" description="Polar residues" evidence="1">
    <location>
        <begin position="248"/>
        <end position="267"/>
    </location>
</feature>
<evidence type="ECO:0000256" key="1">
    <source>
        <dbReference type="SAM" id="MobiDB-lite"/>
    </source>
</evidence>